<feature type="compositionally biased region" description="Basic residues" evidence="1">
    <location>
        <begin position="13"/>
        <end position="23"/>
    </location>
</feature>
<accession>A0A9P8T8S0</accession>
<dbReference type="GeneID" id="70233365"/>
<proteinExistence type="predicted"/>
<organism evidence="2 3">
    <name type="scientific">Ogataea philodendri</name>
    <dbReference type="NCBI Taxonomy" id="1378263"/>
    <lineage>
        <taxon>Eukaryota</taxon>
        <taxon>Fungi</taxon>
        <taxon>Dikarya</taxon>
        <taxon>Ascomycota</taxon>
        <taxon>Saccharomycotina</taxon>
        <taxon>Pichiomycetes</taxon>
        <taxon>Pichiales</taxon>
        <taxon>Pichiaceae</taxon>
        <taxon>Ogataea</taxon>
    </lineage>
</organism>
<feature type="compositionally biased region" description="Polar residues" evidence="1">
    <location>
        <begin position="65"/>
        <end position="84"/>
    </location>
</feature>
<feature type="compositionally biased region" description="Low complexity" evidence="1">
    <location>
        <begin position="227"/>
        <end position="239"/>
    </location>
</feature>
<dbReference type="EMBL" id="JAEUBE010000137">
    <property type="protein sequence ID" value="KAH3669276.1"/>
    <property type="molecule type" value="Genomic_DNA"/>
</dbReference>
<feature type="region of interest" description="Disordered" evidence="1">
    <location>
        <begin position="217"/>
        <end position="277"/>
    </location>
</feature>
<feature type="compositionally biased region" description="Acidic residues" evidence="1">
    <location>
        <begin position="40"/>
        <end position="51"/>
    </location>
</feature>
<protein>
    <submittedName>
        <fullName evidence="2">Uncharacterized protein</fullName>
    </submittedName>
</protein>
<dbReference type="OrthoDB" id="3996169at2759"/>
<dbReference type="AlphaFoldDB" id="A0A9P8T8S0"/>
<dbReference type="Proteomes" id="UP000769157">
    <property type="component" value="Unassembled WGS sequence"/>
</dbReference>
<keyword evidence="3" id="KW-1185">Reference proteome</keyword>
<feature type="region of interest" description="Disordered" evidence="1">
    <location>
        <begin position="1"/>
        <end position="120"/>
    </location>
</feature>
<evidence type="ECO:0000256" key="1">
    <source>
        <dbReference type="SAM" id="MobiDB-lite"/>
    </source>
</evidence>
<comment type="caution">
    <text evidence="2">The sequence shown here is derived from an EMBL/GenBank/DDBJ whole genome shotgun (WGS) entry which is preliminary data.</text>
</comment>
<evidence type="ECO:0000313" key="2">
    <source>
        <dbReference type="EMBL" id="KAH3669276.1"/>
    </source>
</evidence>
<sequence>MPLQNWRTDAQKNRRIRSVALRKSRTDSLVLSGAGMATESDSDDSSVDTDIDSSGRPAIPRRVLSASSEMLSRNNSFNSTSKRPSMQELFSLDAQSVPPSPNATPAPDTNSLKVPPEDHLDLSATDDRHVVFKKFISKRKLIPKAKSFRRVVTDLENEVSPLDTEIQHELIITSALKDESRILSSKIATATLTQPSSLNMDNLKKFELINKANEAWNKKPLHRTRSRSSSVTSTASDTASRLKRRQDDTPPPSSKRRILPMSPFLPPSRRNSKLIHTTSVDLESMKLDEV</sequence>
<evidence type="ECO:0000313" key="3">
    <source>
        <dbReference type="Proteomes" id="UP000769157"/>
    </source>
</evidence>
<reference evidence="2" key="2">
    <citation type="submission" date="2021-01" db="EMBL/GenBank/DDBJ databases">
        <authorList>
            <person name="Schikora-Tamarit M.A."/>
        </authorList>
    </citation>
    <scope>NUCLEOTIDE SEQUENCE</scope>
    <source>
        <strain evidence="2">CBS6075</strain>
    </source>
</reference>
<reference evidence="2" key="1">
    <citation type="journal article" date="2021" name="Open Biol.">
        <title>Shared evolutionary footprints suggest mitochondrial oxidative damage underlies multiple complex I losses in fungi.</title>
        <authorList>
            <person name="Schikora-Tamarit M.A."/>
            <person name="Marcet-Houben M."/>
            <person name="Nosek J."/>
            <person name="Gabaldon T."/>
        </authorList>
    </citation>
    <scope>NUCLEOTIDE SEQUENCE</scope>
    <source>
        <strain evidence="2">CBS6075</strain>
    </source>
</reference>
<name>A0A9P8T8S0_9ASCO</name>
<dbReference type="RefSeq" id="XP_046063539.1">
    <property type="nucleotide sequence ID" value="XM_046202153.1"/>
</dbReference>
<gene>
    <name evidence="2" type="ORF">OGAPHI_001397</name>
</gene>